<comment type="similarity">
    <text evidence="1">Belongs to the NAD(P)-dependent epimerase/dehydratase family.</text>
</comment>
<feature type="domain" description="NAD-dependent epimerase/dehydratase" evidence="5">
    <location>
        <begin position="25"/>
        <end position="274"/>
    </location>
</feature>
<dbReference type="GeneID" id="59350900"/>
<reference evidence="6" key="1">
    <citation type="submission" date="2020-05" db="EMBL/GenBank/DDBJ databases">
        <title>Mycena genomes resolve the evolution of fungal bioluminescence.</title>
        <authorList>
            <person name="Tsai I.J."/>
        </authorList>
    </citation>
    <scope>NUCLEOTIDE SEQUENCE</scope>
    <source>
        <strain evidence="6">171206Taipei</strain>
    </source>
</reference>
<dbReference type="Gene3D" id="3.90.550.10">
    <property type="entry name" value="Spore Coat Polysaccharide Biosynthesis Protein SpsA, Chain A"/>
    <property type="match status" value="1"/>
</dbReference>
<dbReference type="Gene3D" id="3.40.50.720">
    <property type="entry name" value="NAD(P)-binding Rossmann-like Domain"/>
    <property type="match status" value="1"/>
</dbReference>
<name>A0A8H6S5P1_9AGAR</name>
<dbReference type="InterPro" id="IPR036291">
    <property type="entry name" value="NAD(P)-bd_dom_sf"/>
</dbReference>
<dbReference type="PANTHER" id="PTHR43574">
    <property type="entry name" value="EPIMERASE-RELATED"/>
    <property type="match status" value="1"/>
</dbReference>
<evidence type="ECO:0008006" key="8">
    <source>
        <dbReference type="Google" id="ProtNLM"/>
    </source>
</evidence>
<dbReference type="Gene3D" id="3.90.25.10">
    <property type="entry name" value="UDP-galactose 4-epimerase, domain 1"/>
    <property type="match status" value="1"/>
</dbReference>
<evidence type="ECO:0000256" key="3">
    <source>
        <dbReference type="SAM" id="Phobius"/>
    </source>
</evidence>
<dbReference type="InterPro" id="IPR029044">
    <property type="entry name" value="Nucleotide-diphossugar_trans"/>
</dbReference>
<dbReference type="Proteomes" id="UP000636479">
    <property type="component" value="Unassembled WGS sequence"/>
</dbReference>
<comment type="caution">
    <text evidence="6">The sequence shown here is derived from an EMBL/GenBank/DDBJ whole genome shotgun (WGS) entry which is preliminary data.</text>
</comment>
<dbReference type="AlphaFoldDB" id="A0A8H6S5P1"/>
<organism evidence="6 7">
    <name type="scientific">Mycena indigotica</name>
    <dbReference type="NCBI Taxonomy" id="2126181"/>
    <lineage>
        <taxon>Eukaryota</taxon>
        <taxon>Fungi</taxon>
        <taxon>Dikarya</taxon>
        <taxon>Basidiomycota</taxon>
        <taxon>Agaricomycotina</taxon>
        <taxon>Agaricomycetes</taxon>
        <taxon>Agaricomycetidae</taxon>
        <taxon>Agaricales</taxon>
        <taxon>Marasmiineae</taxon>
        <taxon>Mycenaceae</taxon>
        <taxon>Mycena</taxon>
    </lineage>
</organism>
<dbReference type="CDD" id="cd00761">
    <property type="entry name" value="Glyco_tranf_GTA_type"/>
    <property type="match status" value="1"/>
</dbReference>
<feature type="transmembrane region" description="Helical" evidence="3">
    <location>
        <begin position="877"/>
        <end position="910"/>
    </location>
</feature>
<keyword evidence="2" id="KW-0520">NAD</keyword>
<dbReference type="Pfam" id="PF00535">
    <property type="entry name" value="Glycos_transf_2"/>
    <property type="match status" value="1"/>
</dbReference>
<dbReference type="Pfam" id="PF01370">
    <property type="entry name" value="Epimerase"/>
    <property type="match status" value="1"/>
</dbReference>
<dbReference type="EMBL" id="JACAZF010000011">
    <property type="protein sequence ID" value="KAF7292882.1"/>
    <property type="molecule type" value="Genomic_DNA"/>
</dbReference>
<evidence type="ECO:0000259" key="5">
    <source>
        <dbReference type="Pfam" id="PF01370"/>
    </source>
</evidence>
<dbReference type="SUPFAM" id="SSF53448">
    <property type="entry name" value="Nucleotide-diphospho-sugar transferases"/>
    <property type="match status" value="1"/>
</dbReference>
<keyword evidence="3" id="KW-1133">Transmembrane helix</keyword>
<dbReference type="RefSeq" id="XP_037215310.1">
    <property type="nucleotide sequence ID" value="XM_037368384.1"/>
</dbReference>
<keyword evidence="7" id="KW-1185">Reference proteome</keyword>
<dbReference type="InterPro" id="IPR001173">
    <property type="entry name" value="Glyco_trans_2-like"/>
</dbReference>
<accession>A0A8H6S5P1</accession>
<evidence type="ECO:0000313" key="6">
    <source>
        <dbReference type="EMBL" id="KAF7292882.1"/>
    </source>
</evidence>
<sequence length="1010" mass="112774">MASPPLLVLSLTFSMVNDKVPKVYLVTGGAGFIGSAVARRLHQDGIVVRAVDTVPAPNTIYFTEYIKADLRDSVSCEHVMSNVDVVLHFAANMGGMGIIHSDNDFNIYRDNHAITLNLFEAAVQAKAQCFVYASSACVYPDHLQNSSADKDIRLSERDAFDAGSPSPQGLYGLEKLVGEMLLRQYADKLSIRVARLHNVFGPGGSWSDGREKAPAALARKAIAARRIKDMSGAVPEFEIWGDGTQRRSFLHIDDCVDGLLCLLRSSSTGPLNIGSEQSVSIQELAEIALDAVGLPPSSVNFVYDITKPVGVASRNSDNTLVKHELDWEPKLSLKEGMRRTVRWIDAQIESLIADKDNPQALLRNLQKSQVVQLGEAIVKFGVLLPITSRGAETPSNCLENLQVFAKSLNSTTLKDTQSRFRLNVYLAIDHDDEFLLEGDKAESVLRNEGILDITRRVCNFPRGHVCALWRDCARTAWKDGCDYMALFGDDVELLDDGWLRGIHQEFQVISSVSNYPSGFGCVAFSDISFPGMPTFPVIHRSHMNMFSGNVIPDAFINQDGDPFLFQLYRRFGASKMAPFRLRNAVGGSADARYTKQHLQEWTYDLLDNATTVVESTLKIERKLTIDVVVLSFRVDLKTLSRILDLESSETCEVMFIIIIDNPSSPELGALEAKYSHRPDVRIRVNSANLGASASRNRGMEECAGEWVFFLDDDVLPESNILVQAERVIRGSPDCAGFIGTTLFPPADTIFKAAVHLAGVTYFWDIAKKWNDRDDLPWGVTANLITRRNKDNIRFDLRFPKTGGGEDIDFCLRKRDLFVSQNKKGFKAAPHVVATHPWWHNGARSYRRFYMWAKGDGELVKMFPESCYTDCSPTSAQLILFSLTSIVFSLAIGHWAFLRTCAVGLLAVFVVNICHDMFRHLVREQTVESESSITGVFRLVAILESTLIRIISEWGRLVGQLERREWDLAFGSQRFDWFANRAGDGPRNNERKNNLERLVMCIIVVVLLSQL</sequence>
<dbReference type="OrthoDB" id="331544at2759"/>
<proteinExistence type="inferred from homology"/>
<evidence type="ECO:0000313" key="7">
    <source>
        <dbReference type="Proteomes" id="UP000636479"/>
    </source>
</evidence>
<dbReference type="SUPFAM" id="SSF51735">
    <property type="entry name" value="NAD(P)-binding Rossmann-fold domains"/>
    <property type="match status" value="1"/>
</dbReference>
<keyword evidence="3" id="KW-0472">Membrane</keyword>
<gene>
    <name evidence="6" type="ORF">MIND_01187200</name>
</gene>
<feature type="domain" description="Glycosyltransferase 2-like" evidence="4">
    <location>
        <begin position="638"/>
        <end position="720"/>
    </location>
</feature>
<evidence type="ECO:0000256" key="1">
    <source>
        <dbReference type="ARBA" id="ARBA00007637"/>
    </source>
</evidence>
<evidence type="ECO:0000256" key="2">
    <source>
        <dbReference type="ARBA" id="ARBA00023027"/>
    </source>
</evidence>
<evidence type="ECO:0000259" key="4">
    <source>
        <dbReference type="Pfam" id="PF00535"/>
    </source>
</evidence>
<keyword evidence="3" id="KW-0812">Transmembrane</keyword>
<protein>
    <recommendedName>
        <fullName evidence="8">Glycosyltransferase family 2 protein</fullName>
    </recommendedName>
</protein>
<dbReference type="InterPro" id="IPR001509">
    <property type="entry name" value="Epimerase_deHydtase"/>
</dbReference>